<feature type="region of interest" description="Disordered" evidence="1">
    <location>
        <begin position="208"/>
        <end position="250"/>
    </location>
</feature>
<sequence length="296" mass="34077">MSRSFTSRPTVTHGSRGRGRGTANRIQGNARNTVPPGQYRMDPMQRQEDEQLQEQQAPTQQTQEQRMTYMGGFTMIPPNQRKRQEVTEMAQRETVAYEQHRQQKRQQTFNYVGTVGGGETSIAEAREKAARESPTKAQKLLKEQQRKSEMRKREDEELEKKKEEQRRKAEMSEKKAKEDEKLAEQRWSERMKKTNNAWLNRLERQAAMKTSVTTSSKPGTLDGATNRDFRLTPPTSQSADVPEAGANADNNTLNLGQQIKLKQLQDVCPDFPKESLLEILHQTEFDVEEAIRLLVE</sequence>
<reference evidence="2 3" key="1">
    <citation type="submission" date="2024-11" db="EMBL/GenBank/DDBJ databases">
        <title>Chromosome-level genome assembly of the freshwater bivalve Anodonta woodiana.</title>
        <authorList>
            <person name="Chen X."/>
        </authorList>
    </citation>
    <scope>NUCLEOTIDE SEQUENCE [LARGE SCALE GENOMIC DNA]</scope>
    <source>
        <strain evidence="2">MN2024</strain>
        <tissue evidence="2">Gills</tissue>
    </source>
</reference>
<dbReference type="EMBL" id="JBJQND010000016">
    <property type="protein sequence ID" value="KAL3847918.1"/>
    <property type="molecule type" value="Genomic_DNA"/>
</dbReference>
<feature type="compositionally biased region" description="Low complexity" evidence="1">
    <location>
        <begin position="53"/>
        <end position="65"/>
    </location>
</feature>
<comment type="caution">
    <text evidence="2">The sequence shown here is derived from an EMBL/GenBank/DDBJ whole genome shotgun (WGS) entry which is preliminary data.</text>
</comment>
<evidence type="ECO:0000256" key="1">
    <source>
        <dbReference type="SAM" id="MobiDB-lite"/>
    </source>
</evidence>
<feature type="region of interest" description="Disordered" evidence="1">
    <location>
        <begin position="1"/>
        <end position="65"/>
    </location>
</feature>
<dbReference type="PANTHER" id="PTHR22529">
    <property type="entry name" value="EPITHELIAL-STROMAL INTERACTION PROTEIN 1"/>
    <property type="match status" value="1"/>
</dbReference>
<organism evidence="2 3">
    <name type="scientific">Sinanodonta woodiana</name>
    <name type="common">Chinese pond mussel</name>
    <name type="synonym">Anodonta woodiana</name>
    <dbReference type="NCBI Taxonomy" id="1069815"/>
    <lineage>
        <taxon>Eukaryota</taxon>
        <taxon>Metazoa</taxon>
        <taxon>Spiralia</taxon>
        <taxon>Lophotrochozoa</taxon>
        <taxon>Mollusca</taxon>
        <taxon>Bivalvia</taxon>
        <taxon>Autobranchia</taxon>
        <taxon>Heteroconchia</taxon>
        <taxon>Palaeoheterodonta</taxon>
        <taxon>Unionida</taxon>
        <taxon>Unionoidea</taxon>
        <taxon>Unionidae</taxon>
        <taxon>Unioninae</taxon>
        <taxon>Sinanodonta</taxon>
    </lineage>
</organism>
<dbReference type="AlphaFoldDB" id="A0ABD3UHK3"/>
<dbReference type="PANTHER" id="PTHR22529:SF1">
    <property type="entry name" value="EPITHELIAL-STROMAL INTERACTION PROTEIN 1"/>
    <property type="match status" value="1"/>
</dbReference>
<feature type="compositionally biased region" description="Polar residues" evidence="1">
    <location>
        <begin position="1"/>
        <end position="13"/>
    </location>
</feature>
<name>A0ABD3UHK3_SINWO</name>
<feature type="compositionally biased region" description="Basic and acidic residues" evidence="1">
    <location>
        <begin position="124"/>
        <end position="189"/>
    </location>
</feature>
<accession>A0ABD3UHK3</accession>
<gene>
    <name evidence="2" type="ORF">ACJMK2_018808</name>
</gene>
<dbReference type="CDD" id="cd14279">
    <property type="entry name" value="CUE"/>
    <property type="match status" value="1"/>
</dbReference>
<protein>
    <recommendedName>
        <fullName evidence="4">CUE domain-containing protein</fullName>
    </recommendedName>
</protein>
<evidence type="ECO:0000313" key="3">
    <source>
        <dbReference type="Proteomes" id="UP001634394"/>
    </source>
</evidence>
<evidence type="ECO:0008006" key="4">
    <source>
        <dbReference type="Google" id="ProtNLM"/>
    </source>
</evidence>
<dbReference type="InterPro" id="IPR026185">
    <property type="entry name" value="EPSTI1"/>
</dbReference>
<feature type="region of interest" description="Disordered" evidence="1">
    <location>
        <begin position="112"/>
        <end position="189"/>
    </location>
</feature>
<keyword evidence="3" id="KW-1185">Reference proteome</keyword>
<evidence type="ECO:0000313" key="2">
    <source>
        <dbReference type="EMBL" id="KAL3847918.1"/>
    </source>
</evidence>
<proteinExistence type="predicted"/>
<dbReference type="Proteomes" id="UP001634394">
    <property type="component" value="Unassembled WGS sequence"/>
</dbReference>
<feature type="compositionally biased region" description="Polar residues" evidence="1">
    <location>
        <begin position="208"/>
        <end position="218"/>
    </location>
</feature>